<reference evidence="3 4" key="1">
    <citation type="submission" date="2024-10" db="EMBL/GenBank/DDBJ databases">
        <authorList>
            <person name="Kim D."/>
        </authorList>
    </citation>
    <scope>NUCLEOTIDE SEQUENCE [LARGE SCALE GENOMIC DNA]</scope>
    <source>
        <strain evidence="3">BH-2024</strain>
    </source>
</reference>
<dbReference type="PANTHER" id="PTHR10666">
    <property type="entry name" value="UBIQUITIN"/>
    <property type="match status" value="1"/>
</dbReference>
<dbReference type="PROSITE" id="PS50053">
    <property type="entry name" value="UBIQUITIN_2"/>
    <property type="match status" value="2"/>
</dbReference>
<dbReference type="Gene3D" id="3.10.20.90">
    <property type="entry name" value="Phosphatidylinositol 3-kinase Catalytic Subunit, Chain A, domain 1"/>
    <property type="match status" value="4"/>
</dbReference>
<dbReference type="InterPro" id="IPR029071">
    <property type="entry name" value="Ubiquitin-like_domsf"/>
</dbReference>
<dbReference type="InterPro" id="IPR000626">
    <property type="entry name" value="Ubiquitin-like_dom"/>
</dbReference>
<proteinExistence type="predicted"/>
<dbReference type="CDD" id="cd17039">
    <property type="entry name" value="Ubl_ubiquitin_like"/>
    <property type="match status" value="4"/>
</dbReference>
<dbReference type="Pfam" id="PF00240">
    <property type="entry name" value="ubiquitin"/>
    <property type="match status" value="1"/>
</dbReference>
<accession>A0ABD2JH00</accession>
<evidence type="ECO:0000259" key="2">
    <source>
        <dbReference type="PROSITE" id="PS50053"/>
    </source>
</evidence>
<dbReference type="AlphaFoldDB" id="A0ABD2JH00"/>
<feature type="signal peptide" evidence="1">
    <location>
        <begin position="1"/>
        <end position="33"/>
    </location>
</feature>
<gene>
    <name evidence="3" type="ORF">niasHT_024778</name>
</gene>
<evidence type="ECO:0000256" key="1">
    <source>
        <dbReference type="SAM" id="SignalP"/>
    </source>
</evidence>
<dbReference type="SUPFAM" id="SSF54236">
    <property type="entry name" value="Ubiquitin-like"/>
    <property type="match status" value="4"/>
</dbReference>
<name>A0ABD2JH00_9BILA</name>
<evidence type="ECO:0000313" key="4">
    <source>
        <dbReference type="Proteomes" id="UP001620626"/>
    </source>
</evidence>
<protein>
    <recommendedName>
        <fullName evidence="2">Ubiquitin-like domain-containing protein</fullName>
    </recommendedName>
</protein>
<feature type="domain" description="Ubiquitin-like" evidence="2">
    <location>
        <begin position="36"/>
        <end position="123"/>
    </location>
</feature>
<feature type="chain" id="PRO_5044830628" description="Ubiquitin-like domain-containing protein" evidence="1">
    <location>
        <begin position="34"/>
        <end position="458"/>
    </location>
</feature>
<dbReference type="InterPro" id="IPR050158">
    <property type="entry name" value="Ubiquitin_ubiquitin-like"/>
</dbReference>
<comment type="caution">
    <text evidence="3">The sequence shown here is derived from an EMBL/GenBank/DDBJ whole genome shotgun (WGS) entry which is preliminary data.</text>
</comment>
<sequence>MKQFGLSLFSVGISAGLMTMLLLLMVMPSSTDGNGIKITVKADQKIFKKNIFSKSNQTTVVVQEGSTTVKEFKERITEMTEIPPTKQILKGRNPDGTATLLVDSETMADNDINEGSTVLLFIKFEIEVTADGIIPGLPDLSETFTVDVHGMDKVNKLKRNIMETLEKKSKTELESDHHKIWLQYGQNGDYDILNEQKTIDDYQIKKGDIVHLSIGEFYVVVKYEENNKFTTYFIWMKGEETVATLKKKIKNRNGVEPDDQTLKVKPKKGDGGALTVLEDKKTMTNYGIGEGTTVLFVVNAEDTVQSLKEKIYQSIGILPEKQVLSRDPDDAIVFLSLPFYLSVRKSREAEEFRVNSTDTVQIALIMTMLLLLLMMMMPSSTADGSKYEITVTADEEIFKKRLSKNITNEIIIKVDRNKTVEYLKKKIIEKMDKKSITKYGSDPKRLTLIEIWRKSFDS</sequence>
<keyword evidence="1" id="KW-0732">Signal</keyword>
<dbReference type="EMBL" id="JBICBT010000970">
    <property type="protein sequence ID" value="KAL3089901.1"/>
    <property type="molecule type" value="Genomic_DNA"/>
</dbReference>
<keyword evidence="4" id="KW-1185">Reference proteome</keyword>
<dbReference type="SMART" id="SM00213">
    <property type="entry name" value="UBQ"/>
    <property type="match status" value="3"/>
</dbReference>
<feature type="domain" description="Ubiquitin-like" evidence="2">
    <location>
        <begin position="217"/>
        <end position="303"/>
    </location>
</feature>
<evidence type="ECO:0000313" key="3">
    <source>
        <dbReference type="EMBL" id="KAL3089901.1"/>
    </source>
</evidence>
<organism evidence="3 4">
    <name type="scientific">Heterodera trifolii</name>
    <dbReference type="NCBI Taxonomy" id="157864"/>
    <lineage>
        <taxon>Eukaryota</taxon>
        <taxon>Metazoa</taxon>
        <taxon>Ecdysozoa</taxon>
        <taxon>Nematoda</taxon>
        <taxon>Chromadorea</taxon>
        <taxon>Rhabditida</taxon>
        <taxon>Tylenchina</taxon>
        <taxon>Tylenchomorpha</taxon>
        <taxon>Tylenchoidea</taxon>
        <taxon>Heteroderidae</taxon>
        <taxon>Heteroderinae</taxon>
        <taxon>Heterodera</taxon>
    </lineage>
</organism>
<dbReference type="Proteomes" id="UP001620626">
    <property type="component" value="Unassembled WGS sequence"/>
</dbReference>